<reference evidence="2 3" key="1">
    <citation type="submission" date="2020-03" db="EMBL/GenBank/DDBJ databases">
        <title>Isolation and identification of active actinomycetes.</title>
        <authorList>
            <person name="Sun X."/>
        </authorList>
    </citation>
    <scope>NUCLEOTIDE SEQUENCE [LARGE SCALE GENOMIC DNA]</scope>
    <source>
        <strain evidence="2 3">NEAU-D13</strain>
    </source>
</reference>
<name>A0A7C9RTT0_9PSEU</name>
<sequence length="139" mass="14096">MKLLPLQWAAVVVIVIDAIVVVTGAVTGAALLAAQANLVLVLAGVALLVMLLVQTGGGFSVDGSSALRLLRETLPKWAIALAAVAFYGGWLIAVLGLVTGSVETGGEAAIQRVWAGFSVAFAGAVLGFAGIARRIKKTD</sequence>
<evidence type="ECO:0000256" key="1">
    <source>
        <dbReference type="SAM" id="Phobius"/>
    </source>
</evidence>
<organism evidence="2 3">
    <name type="scientific">Lentzea alba</name>
    <dbReference type="NCBI Taxonomy" id="2714351"/>
    <lineage>
        <taxon>Bacteria</taxon>
        <taxon>Bacillati</taxon>
        <taxon>Actinomycetota</taxon>
        <taxon>Actinomycetes</taxon>
        <taxon>Pseudonocardiales</taxon>
        <taxon>Pseudonocardiaceae</taxon>
        <taxon>Lentzea</taxon>
    </lineage>
</organism>
<dbReference type="AlphaFoldDB" id="A0A7C9RTT0"/>
<feature type="transmembrane region" description="Helical" evidence="1">
    <location>
        <begin position="38"/>
        <end position="57"/>
    </location>
</feature>
<dbReference type="Proteomes" id="UP000481360">
    <property type="component" value="Unassembled WGS sequence"/>
</dbReference>
<evidence type="ECO:0000313" key="2">
    <source>
        <dbReference type="EMBL" id="NGY61966.1"/>
    </source>
</evidence>
<keyword evidence="1" id="KW-1133">Transmembrane helix</keyword>
<keyword evidence="1" id="KW-0472">Membrane</keyword>
<feature type="transmembrane region" description="Helical" evidence="1">
    <location>
        <begin position="77"/>
        <end position="101"/>
    </location>
</feature>
<dbReference type="EMBL" id="JAAMPJ010000006">
    <property type="protein sequence ID" value="NGY61966.1"/>
    <property type="molecule type" value="Genomic_DNA"/>
</dbReference>
<keyword evidence="3" id="KW-1185">Reference proteome</keyword>
<proteinExistence type="predicted"/>
<feature type="transmembrane region" description="Helical" evidence="1">
    <location>
        <begin position="113"/>
        <end position="132"/>
    </location>
</feature>
<evidence type="ECO:0000313" key="3">
    <source>
        <dbReference type="Proteomes" id="UP000481360"/>
    </source>
</evidence>
<comment type="caution">
    <text evidence="2">The sequence shown here is derived from an EMBL/GenBank/DDBJ whole genome shotgun (WGS) entry which is preliminary data.</text>
</comment>
<keyword evidence="1" id="KW-0812">Transmembrane</keyword>
<protein>
    <submittedName>
        <fullName evidence="2">Uncharacterized protein</fullName>
    </submittedName>
</protein>
<feature type="transmembrane region" description="Helical" evidence="1">
    <location>
        <begin position="6"/>
        <end position="31"/>
    </location>
</feature>
<dbReference type="RefSeq" id="WP_166048927.1">
    <property type="nucleotide sequence ID" value="NZ_JAAMPJ010000006.1"/>
</dbReference>
<gene>
    <name evidence="2" type="ORF">G7043_23840</name>
</gene>
<accession>A0A7C9RTT0</accession>